<feature type="transmembrane region" description="Helical" evidence="1">
    <location>
        <begin position="59"/>
        <end position="78"/>
    </location>
</feature>
<name>A0A7W5D3D0_9ACTN</name>
<dbReference type="EMBL" id="JACHYA010000006">
    <property type="protein sequence ID" value="MBB3171913.1"/>
    <property type="molecule type" value="Genomic_DNA"/>
</dbReference>
<evidence type="ECO:0000256" key="1">
    <source>
        <dbReference type="SAM" id="Phobius"/>
    </source>
</evidence>
<feature type="transmembrane region" description="Helical" evidence="1">
    <location>
        <begin position="7"/>
        <end position="32"/>
    </location>
</feature>
<comment type="caution">
    <text evidence="2">The sequence shown here is derived from an EMBL/GenBank/DDBJ whole genome shotgun (WGS) entry which is preliminary data.</text>
</comment>
<keyword evidence="1" id="KW-1133">Transmembrane helix</keyword>
<organism evidence="2 3">
    <name type="scientific">Parvibacter caecicola</name>
    <dbReference type="NCBI Taxonomy" id="747645"/>
    <lineage>
        <taxon>Bacteria</taxon>
        <taxon>Bacillati</taxon>
        <taxon>Actinomycetota</taxon>
        <taxon>Coriobacteriia</taxon>
        <taxon>Coriobacteriales</taxon>
        <taxon>Coriobacteriaceae</taxon>
        <taxon>Parvibacter</taxon>
    </lineage>
</organism>
<gene>
    <name evidence="2" type="ORF">FHR31_001744</name>
</gene>
<dbReference type="GeneID" id="93357319"/>
<reference evidence="2 3" key="1">
    <citation type="submission" date="2020-08" db="EMBL/GenBank/DDBJ databases">
        <title>Sequencing the genomes of 1000 actinobacteria strains.</title>
        <authorList>
            <person name="Klenk H.-P."/>
        </authorList>
    </citation>
    <scope>NUCLEOTIDE SEQUENCE [LARGE SCALE GENOMIC DNA]</scope>
    <source>
        <strain evidence="2 3">DSM 22242</strain>
    </source>
</reference>
<dbReference type="RefSeq" id="WP_123186011.1">
    <property type="nucleotide sequence ID" value="NZ_CANPEU010000002.1"/>
</dbReference>
<keyword evidence="1" id="KW-0472">Membrane</keyword>
<evidence type="ECO:0000313" key="2">
    <source>
        <dbReference type="EMBL" id="MBB3171913.1"/>
    </source>
</evidence>
<dbReference type="Proteomes" id="UP000530850">
    <property type="component" value="Unassembled WGS sequence"/>
</dbReference>
<accession>A0A7W5D3D0</accession>
<dbReference type="AlphaFoldDB" id="A0A7W5D3D0"/>
<sequence>MINARRVFLWIELGLFVLLGLVLPLAACIFYFPGEAIYKFISICMLGLPYLFHLETAPFFVWFWLSAGAICVLIKLLIMEDDEEITAGGAALAGFGVIIAFFVLYVVIVFALVALYSLDIDTSSALGALAYSISGFTGF</sequence>
<keyword evidence="1" id="KW-0812">Transmembrane</keyword>
<evidence type="ECO:0000313" key="3">
    <source>
        <dbReference type="Proteomes" id="UP000530850"/>
    </source>
</evidence>
<protein>
    <submittedName>
        <fullName evidence="2">Uncharacterized protein</fullName>
    </submittedName>
</protein>
<proteinExistence type="predicted"/>
<feature type="transmembrane region" description="Helical" evidence="1">
    <location>
        <begin position="90"/>
        <end position="116"/>
    </location>
</feature>